<feature type="region of interest" description="Disordered" evidence="1">
    <location>
        <begin position="121"/>
        <end position="155"/>
    </location>
</feature>
<feature type="compositionally biased region" description="Pro residues" evidence="1">
    <location>
        <begin position="121"/>
        <end position="130"/>
    </location>
</feature>
<evidence type="ECO:0000313" key="2">
    <source>
        <dbReference type="EMBL" id="PMD56158.1"/>
    </source>
</evidence>
<dbReference type="AlphaFoldDB" id="A0A2J6SZE8"/>
<sequence length="383" mass="42528">MPRKTPSLSFLRPRSPLQNDESPSSPASPRTTPPSSAPSSPSTPSSSSSSSSSDPPTAPAALHLRTLISPPPAARLNPRIQATAPKLPYPWIWKCHLCSSVYRLSVTRRCLEDGHFFCSIPSPPPSPPPSTFSSSSSSSSSSDRQSQDALGAGFGDPVEQLLRAKERERKERRRERKKKAAKGCKTEFDYTGWSGYNDWRREVRAIRYGEFGNLNFDERVRSKKDCWRDCDFPSECLNERVRERESRVRREKMRILEEEWAKEQARVQDLMDADFSSSSSSNDDGDVGMHGVDEVDTAQFYDTEKCSEHENAHGDEAEMCGVVAEEPGEEKPGENLGPLGTDCDGLGEESKEAAYAKCRRKSLDAAAEGDVVPSMFGLLKWGR</sequence>
<feature type="compositionally biased region" description="Low complexity" evidence="1">
    <location>
        <begin position="131"/>
        <end position="142"/>
    </location>
</feature>
<feature type="region of interest" description="Disordered" evidence="1">
    <location>
        <begin position="327"/>
        <end position="346"/>
    </location>
</feature>
<keyword evidence="3" id="KW-1185">Reference proteome</keyword>
<gene>
    <name evidence="2" type="ORF">K444DRAFT_665827</name>
</gene>
<evidence type="ECO:0000313" key="3">
    <source>
        <dbReference type="Proteomes" id="UP000235371"/>
    </source>
</evidence>
<accession>A0A2J6SZE8</accession>
<proteinExistence type="predicted"/>
<name>A0A2J6SZE8_9HELO</name>
<organism evidence="2 3">
    <name type="scientific">Hyaloscypha bicolor E</name>
    <dbReference type="NCBI Taxonomy" id="1095630"/>
    <lineage>
        <taxon>Eukaryota</taxon>
        <taxon>Fungi</taxon>
        <taxon>Dikarya</taxon>
        <taxon>Ascomycota</taxon>
        <taxon>Pezizomycotina</taxon>
        <taxon>Leotiomycetes</taxon>
        <taxon>Helotiales</taxon>
        <taxon>Hyaloscyphaceae</taxon>
        <taxon>Hyaloscypha</taxon>
        <taxon>Hyaloscypha bicolor</taxon>
    </lineage>
</organism>
<dbReference type="InParanoid" id="A0A2J6SZE8"/>
<reference evidence="2 3" key="1">
    <citation type="submission" date="2016-04" db="EMBL/GenBank/DDBJ databases">
        <title>A degradative enzymes factory behind the ericoid mycorrhizal symbiosis.</title>
        <authorList>
            <consortium name="DOE Joint Genome Institute"/>
            <person name="Martino E."/>
            <person name="Morin E."/>
            <person name="Grelet G."/>
            <person name="Kuo A."/>
            <person name="Kohler A."/>
            <person name="Daghino S."/>
            <person name="Barry K."/>
            <person name="Choi C."/>
            <person name="Cichocki N."/>
            <person name="Clum A."/>
            <person name="Copeland A."/>
            <person name="Hainaut M."/>
            <person name="Haridas S."/>
            <person name="Labutti K."/>
            <person name="Lindquist E."/>
            <person name="Lipzen A."/>
            <person name="Khouja H.-R."/>
            <person name="Murat C."/>
            <person name="Ohm R."/>
            <person name="Olson A."/>
            <person name="Spatafora J."/>
            <person name="Veneault-Fourrey C."/>
            <person name="Henrissat B."/>
            <person name="Grigoriev I."/>
            <person name="Martin F."/>
            <person name="Perotto S."/>
        </authorList>
    </citation>
    <scope>NUCLEOTIDE SEQUENCE [LARGE SCALE GENOMIC DNA]</scope>
    <source>
        <strain evidence="2 3">E</strain>
    </source>
</reference>
<evidence type="ECO:0000256" key="1">
    <source>
        <dbReference type="SAM" id="MobiDB-lite"/>
    </source>
</evidence>
<dbReference type="Proteomes" id="UP000235371">
    <property type="component" value="Unassembled WGS sequence"/>
</dbReference>
<protein>
    <submittedName>
        <fullName evidence="2">Uncharacterized protein</fullName>
    </submittedName>
</protein>
<feature type="region of interest" description="Disordered" evidence="1">
    <location>
        <begin position="1"/>
        <end position="59"/>
    </location>
</feature>
<feature type="compositionally biased region" description="Low complexity" evidence="1">
    <location>
        <begin position="37"/>
        <end position="59"/>
    </location>
</feature>
<dbReference type="EMBL" id="KZ613848">
    <property type="protein sequence ID" value="PMD56158.1"/>
    <property type="molecule type" value="Genomic_DNA"/>
</dbReference>
<dbReference type="RefSeq" id="XP_024733062.1">
    <property type="nucleotide sequence ID" value="XM_024887123.1"/>
</dbReference>
<dbReference type="GeneID" id="36595199"/>
<dbReference type="OrthoDB" id="5396104at2759"/>
<dbReference type="STRING" id="1095630.A0A2J6SZE8"/>